<evidence type="ECO:0000256" key="2">
    <source>
        <dbReference type="SAM" id="MobiDB-lite"/>
    </source>
</evidence>
<gene>
    <name evidence="5" type="ORF">SAMN04489718_2463</name>
</gene>
<dbReference type="InterPro" id="IPR004474">
    <property type="entry name" value="LytR_CpsA_psr"/>
</dbReference>
<dbReference type="STRING" id="995062.SAMN04489718_2463"/>
<accession>A0A1H1EBD1</accession>
<feature type="compositionally biased region" description="Low complexity" evidence="2">
    <location>
        <begin position="424"/>
        <end position="445"/>
    </location>
</feature>
<proteinExistence type="inferred from homology"/>
<dbReference type="RefSeq" id="WP_092523985.1">
    <property type="nucleotide sequence ID" value="NZ_FNKO01000002.1"/>
</dbReference>
<dbReference type="EMBL" id="FNKO01000002">
    <property type="protein sequence ID" value="SDQ86067.1"/>
    <property type="molecule type" value="Genomic_DNA"/>
</dbReference>
<keyword evidence="3" id="KW-0472">Membrane</keyword>
<feature type="region of interest" description="Disordered" evidence="2">
    <location>
        <begin position="417"/>
        <end position="485"/>
    </location>
</feature>
<dbReference type="PANTHER" id="PTHR33392">
    <property type="entry name" value="POLYISOPRENYL-TEICHOIC ACID--PEPTIDOGLYCAN TEICHOIC ACID TRANSFERASE TAGU"/>
    <property type="match status" value="1"/>
</dbReference>
<feature type="compositionally biased region" description="Low complexity" evidence="2">
    <location>
        <begin position="461"/>
        <end position="471"/>
    </location>
</feature>
<dbReference type="OrthoDB" id="9782542at2"/>
<sequence>MDEPDEQVPPPEGSRERAGRPEEAVPGDEASPAEQAGAERSSSAEEVALGGTIVRGDTVPGRSARGRRGGTARRAARIALRSLVVLVSVTTLAFTAASWSAVQFFRSGLSTTDVLSGDVTGSVPEDTATDILLVGSDSRTDAQGNPLPPEVLKLLRTESTSGLNTDTIILVRIPDDGSAATAVSIPRDTAVSRSGGTEKINGVYGLARSERADELRAAGGHTAEEVADRANRAGQRALVQTVQQLTGVRVDHYAKVNLLGFYEVTKALGGVRVCLRRATSDKDSGADFRAGPQVVSGADALAFVRQRHGLPDGDLDRVVRQQVFMAAVTDKLLSTGTLTDTAKLNRLVDAARKSVVLDSDWKLMDFVSRMQSLASGRIGFTTIPVEDPAARDERGRSVVSVDNRRVRRFFSELGRDVDSGDAPGATSSAPETSGTTSGSAPGSAPKQPTHRLTGSRSLMLDGADAAGQSDSAPDKITADGIPCVY</sequence>
<evidence type="ECO:0000313" key="6">
    <source>
        <dbReference type="Proteomes" id="UP000199301"/>
    </source>
</evidence>
<dbReference type="AlphaFoldDB" id="A0A1H1EBD1"/>
<evidence type="ECO:0000313" key="5">
    <source>
        <dbReference type="EMBL" id="SDQ86067.1"/>
    </source>
</evidence>
<keyword evidence="3" id="KW-1133">Transmembrane helix</keyword>
<feature type="compositionally biased region" description="Basic and acidic residues" evidence="2">
    <location>
        <begin position="13"/>
        <end position="23"/>
    </location>
</feature>
<organism evidence="5 6">
    <name type="scientific">Actinopolyspora saharensis</name>
    <dbReference type="NCBI Taxonomy" id="995062"/>
    <lineage>
        <taxon>Bacteria</taxon>
        <taxon>Bacillati</taxon>
        <taxon>Actinomycetota</taxon>
        <taxon>Actinomycetes</taxon>
        <taxon>Actinopolysporales</taxon>
        <taxon>Actinopolysporaceae</taxon>
        <taxon>Actinopolyspora</taxon>
    </lineage>
</organism>
<evidence type="ECO:0000256" key="1">
    <source>
        <dbReference type="ARBA" id="ARBA00006068"/>
    </source>
</evidence>
<dbReference type="Gene3D" id="3.40.630.190">
    <property type="entry name" value="LCP protein"/>
    <property type="match status" value="1"/>
</dbReference>
<name>A0A1H1EBD1_9ACTN</name>
<dbReference type="NCBIfam" id="TIGR00350">
    <property type="entry name" value="lytR_cpsA_psr"/>
    <property type="match status" value="1"/>
</dbReference>
<feature type="transmembrane region" description="Helical" evidence="3">
    <location>
        <begin position="78"/>
        <end position="102"/>
    </location>
</feature>
<feature type="region of interest" description="Disordered" evidence="2">
    <location>
        <begin position="1"/>
        <end position="72"/>
    </location>
</feature>
<dbReference type="Pfam" id="PF03816">
    <property type="entry name" value="LytR_cpsA_psr"/>
    <property type="match status" value="1"/>
</dbReference>
<comment type="similarity">
    <text evidence="1">Belongs to the LytR/CpsA/Psr (LCP) family.</text>
</comment>
<keyword evidence="3" id="KW-0812">Transmembrane</keyword>
<dbReference type="PANTHER" id="PTHR33392:SF6">
    <property type="entry name" value="POLYISOPRENYL-TEICHOIC ACID--PEPTIDOGLYCAN TEICHOIC ACID TRANSFERASE TAGU"/>
    <property type="match status" value="1"/>
</dbReference>
<evidence type="ECO:0000256" key="3">
    <source>
        <dbReference type="SAM" id="Phobius"/>
    </source>
</evidence>
<evidence type="ECO:0000259" key="4">
    <source>
        <dbReference type="Pfam" id="PF03816"/>
    </source>
</evidence>
<protein>
    <submittedName>
        <fullName evidence="5">Cell envelope-related function transcriptional attenuator common domain-containing protein</fullName>
    </submittedName>
</protein>
<dbReference type="Proteomes" id="UP000199301">
    <property type="component" value="Unassembled WGS sequence"/>
</dbReference>
<keyword evidence="6" id="KW-1185">Reference proteome</keyword>
<reference evidence="6" key="1">
    <citation type="submission" date="2016-10" db="EMBL/GenBank/DDBJ databases">
        <authorList>
            <person name="Varghese N."/>
            <person name="Submissions S."/>
        </authorList>
    </citation>
    <scope>NUCLEOTIDE SEQUENCE [LARGE SCALE GENOMIC DNA]</scope>
    <source>
        <strain evidence="6">DSM 45459</strain>
    </source>
</reference>
<feature type="domain" description="Cell envelope-related transcriptional attenuator" evidence="4">
    <location>
        <begin position="164"/>
        <end position="333"/>
    </location>
</feature>
<dbReference type="InterPro" id="IPR050922">
    <property type="entry name" value="LytR/CpsA/Psr_CW_biosynth"/>
</dbReference>